<protein>
    <recommendedName>
        <fullName evidence="4">FCP1 homology domain-containing protein</fullName>
    </recommendedName>
</protein>
<keyword evidence="3" id="KW-1185">Reference proteome</keyword>
<organism evidence="2 3">
    <name type="scientific">Prorocentrum cordatum</name>
    <dbReference type="NCBI Taxonomy" id="2364126"/>
    <lineage>
        <taxon>Eukaryota</taxon>
        <taxon>Sar</taxon>
        <taxon>Alveolata</taxon>
        <taxon>Dinophyceae</taxon>
        <taxon>Prorocentrales</taxon>
        <taxon>Prorocentraceae</taxon>
        <taxon>Prorocentrum</taxon>
    </lineage>
</organism>
<evidence type="ECO:0008006" key="4">
    <source>
        <dbReference type="Google" id="ProtNLM"/>
    </source>
</evidence>
<dbReference type="Proteomes" id="UP001189429">
    <property type="component" value="Unassembled WGS sequence"/>
</dbReference>
<evidence type="ECO:0000256" key="1">
    <source>
        <dbReference type="SAM" id="MobiDB-lite"/>
    </source>
</evidence>
<feature type="compositionally biased region" description="Low complexity" evidence="1">
    <location>
        <begin position="39"/>
        <end position="48"/>
    </location>
</feature>
<reference evidence="2" key="1">
    <citation type="submission" date="2023-10" db="EMBL/GenBank/DDBJ databases">
        <authorList>
            <person name="Chen Y."/>
            <person name="Shah S."/>
            <person name="Dougan E. K."/>
            <person name="Thang M."/>
            <person name="Chan C."/>
        </authorList>
    </citation>
    <scope>NUCLEOTIDE SEQUENCE [LARGE SCALE GENOMIC DNA]</scope>
</reference>
<feature type="region of interest" description="Disordered" evidence="1">
    <location>
        <begin position="445"/>
        <end position="571"/>
    </location>
</feature>
<proteinExistence type="predicted"/>
<feature type="compositionally biased region" description="Basic and acidic residues" evidence="1">
    <location>
        <begin position="560"/>
        <end position="569"/>
    </location>
</feature>
<sequence length="628" mass="69255">PFWLKTLGEQPPHFARPALACPMGQRICGGENPPPPGKAAPGGAATRGSGRGTGWRRQGSNLHRTSAASQYRLRCAERVSTQLDRSAPVKLIVFDLDETLTMATFMTSDGSCLPSERETMARVNFESPWVEGHRLDKLRQLFQGLASGRGGQRRRLAVLTRNANAAGVLAVVNLLQVGGLAEFFCAVWTMPWRRGRHNGAFRDEDGEWQYFDPPVDRVHDHKADVLKHVCGCPEKWLPQLVGPGRARYADLLPLKPESIVLVDDQRANFKSPSGVEVMRYCKVARYDANYRSFGLIKDMGGIGAHSDADYDMLKRFVEDPWMCKESMEVRCNQRDFEGHERRNPVQLVVFDFDETLTLATFMPSADMGEREWSEADLREYNFETPWVEGSRIKKLGALLQWIATKRKLAVLTKNEHGAMAVLKLLRIAGLEEHFSVIWTMSQTGGSGRDNGAYRDGRTWDLGFLPGPRGEGEGPQGGPAPPRRGPSRGVVPAAGGPAEVMLPGPPAAAARGRGAHRRREGELPQLRSGPGLRGARDRAALLQGRPLRRRVPGLRPAQPDGRARRAHDSDYSAVRGFLEAPWDYPYERAAEAAAQAPAPPGGARLQRAPGASEESKAPRRRSVRPASTQ</sequence>
<evidence type="ECO:0000313" key="3">
    <source>
        <dbReference type="Proteomes" id="UP001189429"/>
    </source>
</evidence>
<evidence type="ECO:0000313" key="2">
    <source>
        <dbReference type="EMBL" id="CAK0800700.1"/>
    </source>
</evidence>
<dbReference type="SUPFAM" id="SSF56784">
    <property type="entry name" value="HAD-like"/>
    <property type="match status" value="1"/>
</dbReference>
<feature type="region of interest" description="Disordered" evidence="1">
    <location>
        <begin position="590"/>
        <end position="628"/>
    </location>
</feature>
<accession>A0ABN9QBT1</accession>
<feature type="region of interest" description="Disordered" evidence="1">
    <location>
        <begin position="26"/>
        <end position="66"/>
    </location>
</feature>
<comment type="caution">
    <text evidence="2">The sequence shown here is derived from an EMBL/GenBank/DDBJ whole genome shotgun (WGS) entry which is preliminary data.</text>
</comment>
<dbReference type="InterPro" id="IPR036412">
    <property type="entry name" value="HAD-like_sf"/>
</dbReference>
<dbReference type="EMBL" id="CAUYUJ010002420">
    <property type="protein sequence ID" value="CAK0800700.1"/>
    <property type="molecule type" value="Genomic_DNA"/>
</dbReference>
<name>A0ABN9QBT1_9DINO</name>
<gene>
    <name evidence="2" type="ORF">PCOR1329_LOCUS8772</name>
</gene>
<feature type="non-terminal residue" evidence="2">
    <location>
        <position position="1"/>
    </location>
</feature>
<feature type="compositionally biased region" description="Low complexity" evidence="1">
    <location>
        <begin position="590"/>
        <end position="610"/>
    </location>
</feature>